<keyword evidence="9" id="KW-0418">Kinase</keyword>
<feature type="domain" description="Histidine kinase" evidence="7">
    <location>
        <begin position="291"/>
        <end position="514"/>
    </location>
</feature>
<dbReference type="InterPro" id="IPR007891">
    <property type="entry name" value="CHASE3"/>
</dbReference>
<proteinExistence type="predicted"/>
<keyword evidence="5" id="KW-0175">Coiled coil</keyword>
<dbReference type="SMART" id="SM00448">
    <property type="entry name" value="REC"/>
    <property type="match status" value="1"/>
</dbReference>
<dbReference type="GO" id="GO:0000155">
    <property type="term" value="F:phosphorelay sensor kinase activity"/>
    <property type="evidence" value="ECO:0007669"/>
    <property type="project" value="InterPro"/>
</dbReference>
<accession>M2U1Y0</accession>
<feature type="transmembrane region" description="Helical" evidence="6">
    <location>
        <begin position="12"/>
        <end position="37"/>
    </location>
</feature>
<comment type="caution">
    <text evidence="9">The sequence shown here is derived from an EMBL/GenBank/DDBJ whole genome shotgun (WGS) entry which is preliminary data.</text>
</comment>
<dbReference type="Gene3D" id="3.30.565.10">
    <property type="entry name" value="Histidine kinase-like ATPase, C-terminal domain"/>
    <property type="match status" value="1"/>
</dbReference>
<feature type="coiled-coil region" evidence="5">
    <location>
        <begin position="159"/>
        <end position="186"/>
    </location>
</feature>
<dbReference type="InterPro" id="IPR036890">
    <property type="entry name" value="HATPase_C_sf"/>
</dbReference>
<dbReference type="PANTHER" id="PTHR43065:SF42">
    <property type="entry name" value="TWO-COMPONENT SENSOR PPRA"/>
    <property type="match status" value="1"/>
</dbReference>
<dbReference type="EMBL" id="AMRV01000011">
    <property type="protein sequence ID" value="EMD81997.1"/>
    <property type="molecule type" value="Genomic_DNA"/>
</dbReference>
<keyword evidence="9" id="KW-0808">Transferase</keyword>
<evidence type="ECO:0000256" key="5">
    <source>
        <dbReference type="SAM" id="Coils"/>
    </source>
</evidence>
<dbReference type="SUPFAM" id="SSF52172">
    <property type="entry name" value="CheY-like"/>
    <property type="match status" value="1"/>
</dbReference>
<dbReference type="EC" id="2.7.13.3" evidence="2"/>
<dbReference type="InterPro" id="IPR011006">
    <property type="entry name" value="CheY-like_superfamily"/>
</dbReference>
<evidence type="ECO:0000256" key="4">
    <source>
        <dbReference type="PROSITE-ProRule" id="PRU00169"/>
    </source>
</evidence>
<feature type="transmembrane region" description="Helical" evidence="6">
    <location>
        <begin position="202"/>
        <end position="224"/>
    </location>
</feature>
<dbReference type="CDD" id="cd19410">
    <property type="entry name" value="HK9-like_sensor"/>
    <property type="match status" value="1"/>
</dbReference>
<dbReference type="Proteomes" id="UP000011717">
    <property type="component" value="Unassembled WGS sequence"/>
</dbReference>
<dbReference type="Pfam" id="PF02518">
    <property type="entry name" value="HATPase_c"/>
    <property type="match status" value="1"/>
</dbReference>
<dbReference type="SUPFAM" id="SSF47384">
    <property type="entry name" value="Homodimeric domain of signal transducing histidine kinase"/>
    <property type="match status" value="1"/>
</dbReference>
<keyword evidence="6" id="KW-1133">Transmembrane helix</keyword>
<evidence type="ECO:0000256" key="2">
    <source>
        <dbReference type="ARBA" id="ARBA00012438"/>
    </source>
</evidence>
<feature type="domain" description="Response regulatory" evidence="8">
    <location>
        <begin position="538"/>
        <end position="654"/>
    </location>
</feature>
<dbReference type="InterPro" id="IPR004358">
    <property type="entry name" value="Sig_transdc_His_kin-like_C"/>
</dbReference>
<keyword evidence="6" id="KW-0812">Transmembrane</keyword>
<keyword evidence="10" id="KW-1185">Reference proteome</keyword>
<dbReference type="Gene3D" id="3.40.50.2300">
    <property type="match status" value="1"/>
</dbReference>
<keyword evidence="3 4" id="KW-0597">Phosphoprotein</keyword>
<dbReference type="InterPro" id="IPR003661">
    <property type="entry name" value="HisK_dim/P_dom"/>
</dbReference>
<dbReference type="InterPro" id="IPR001789">
    <property type="entry name" value="Sig_transdc_resp-reg_receiver"/>
</dbReference>
<evidence type="ECO:0000313" key="9">
    <source>
        <dbReference type="EMBL" id="EMD81997.1"/>
    </source>
</evidence>
<evidence type="ECO:0000256" key="6">
    <source>
        <dbReference type="SAM" id="Phobius"/>
    </source>
</evidence>
<dbReference type="SMART" id="SM00387">
    <property type="entry name" value="HATPase_c"/>
    <property type="match status" value="1"/>
</dbReference>
<protein>
    <recommendedName>
        <fullName evidence="2">histidine kinase</fullName>
        <ecNumber evidence="2">2.7.13.3</ecNumber>
    </recommendedName>
</protein>
<organism evidence="9 10">
    <name type="scientific">Pacificimonas flava</name>
    <dbReference type="NCBI Taxonomy" id="1234595"/>
    <lineage>
        <taxon>Bacteria</taxon>
        <taxon>Pseudomonadati</taxon>
        <taxon>Pseudomonadota</taxon>
        <taxon>Alphaproteobacteria</taxon>
        <taxon>Sphingomonadales</taxon>
        <taxon>Sphingosinicellaceae</taxon>
        <taxon>Pacificimonas</taxon>
    </lineage>
</organism>
<dbReference type="SMART" id="SM00388">
    <property type="entry name" value="HisKA"/>
    <property type="match status" value="1"/>
</dbReference>
<evidence type="ECO:0000259" key="7">
    <source>
        <dbReference type="PROSITE" id="PS50109"/>
    </source>
</evidence>
<evidence type="ECO:0000259" key="8">
    <source>
        <dbReference type="PROSITE" id="PS50110"/>
    </source>
</evidence>
<dbReference type="Pfam" id="PF05227">
    <property type="entry name" value="CHASE3"/>
    <property type="match status" value="1"/>
</dbReference>
<dbReference type="PANTHER" id="PTHR43065">
    <property type="entry name" value="SENSOR HISTIDINE KINASE"/>
    <property type="match status" value="1"/>
</dbReference>
<evidence type="ECO:0000256" key="3">
    <source>
        <dbReference type="ARBA" id="ARBA00022553"/>
    </source>
</evidence>
<reference evidence="9 10" key="1">
    <citation type="journal article" date="2013" name="Genome Announc.">
        <title>Draft Genome Sequence of Strain JLT2015T, Belonging to the Family Sphingomonadaceae of the Alphaproteobacteria.</title>
        <authorList>
            <person name="Tang K."/>
            <person name="Liu K."/>
            <person name="Li S."/>
            <person name="Jiao N."/>
        </authorList>
    </citation>
    <scope>NUCLEOTIDE SEQUENCE [LARGE SCALE GENOMIC DNA]</scope>
    <source>
        <strain evidence="9 10">JLT2015</strain>
    </source>
</reference>
<dbReference type="OrthoDB" id="9796100at2"/>
<dbReference type="Pfam" id="PF00512">
    <property type="entry name" value="HisKA"/>
    <property type="match status" value="1"/>
</dbReference>
<sequence>MNQSVPRTARQLYLWVAALFALVAGLVGIGVLSAAAFQQAVGDDGARLEAGQLYSQSNATISAAAAVYDALQDAERGQRGFALTQNPVFLDPYNENVSRVQPRIDTLARLIGDDAVDAATIDSLRTIAQLKLEEMAGVVGMVERGDVSAARQDISTGYGRRLMEQIREMTEEIRRQEEVRLEERRTALATAESETSESIQRLAIFGTALLVAALVAVIALAALLTRAYRAAEREHLIEAQNEALEAAVAERTQELTVANERLIAEAHSRESAEARLRQAQRMEAVGQLTGGIAHDFNNMLSVVIGSLDLLKRRTRDDEKLQRLIDNALEGADRAATLTARLLAFSRQQSLKPQVTDTNELLGNLRDFLQRTLGEQIQIDFDFATDAPPVFVDTAELENVIINLGANARDAMPAGGTLNIASAREELKTARDLNGHVLAPGIYAAISIADTGEGMPADVLAKVYEPFFTTKPVGKGTGLGLSQVHGFVIQSGGAIEIESEPGKGTTIRLFLPEGEHRQEFVRLDADPVGFMPEARPGERVLIVEDQDQLRNLTVDVLREMGYEVEAAESADAALEILAQKDGAFSLLFTDIVMPGKSGDQLARAARSDYPDINVLYTSGYTQAAGVDARELDPPGDLLRKPYTVDQLAIAIRRAVDG</sequence>
<evidence type="ECO:0000256" key="1">
    <source>
        <dbReference type="ARBA" id="ARBA00000085"/>
    </source>
</evidence>
<dbReference type="CDD" id="cd00082">
    <property type="entry name" value="HisKA"/>
    <property type="match status" value="1"/>
</dbReference>
<dbReference type="Pfam" id="PF00072">
    <property type="entry name" value="Response_reg"/>
    <property type="match status" value="1"/>
</dbReference>
<dbReference type="InterPro" id="IPR003594">
    <property type="entry name" value="HATPase_dom"/>
</dbReference>
<name>M2U1Y0_9SPHN</name>
<dbReference type="PRINTS" id="PR00344">
    <property type="entry name" value="BCTRLSENSOR"/>
</dbReference>
<comment type="catalytic activity">
    <reaction evidence="1">
        <text>ATP + protein L-histidine = ADP + protein N-phospho-L-histidine.</text>
        <dbReference type="EC" id="2.7.13.3"/>
    </reaction>
</comment>
<dbReference type="AlphaFoldDB" id="M2U1Y0"/>
<dbReference type="InterPro" id="IPR005467">
    <property type="entry name" value="His_kinase_dom"/>
</dbReference>
<dbReference type="SUPFAM" id="SSF55874">
    <property type="entry name" value="ATPase domain of HSP90 chaperone/DNA topoisomerase II/histidine kinase"/>
    <property type="match status" value="1"/>
</dbReference>
<evidence type="ECO:0000313" key="10">
    <source>
        <dbReference type="Proteomes" id="UP000011717"/>
    </source>
</evidence>
<dbReference type="PROSITE" id="PS50110">
    <property type="entry name" value="RESPONSE_REGULATORY"/>
    <property type="match status" value="1"/>
</dbReference>
<keyword evidence="6" id="KW-0472">Membrane</keyword>
<dbReference type="Gene3D" id="1.10.287.130">
    <property type="match status" value="1"/>
</dbReference>
<dbReference type="InterPro" id="IPR036097">
    <property type="entry name" value="HisK_dim/P_sf"/>
</dbReference>
<dbReference type="PROSITE" id="PS50109">
    <property type="entry name" value="HIS_KIN"/>
    <property type="match status" value="1"/>
</dbReference>
<gene>
    <name evidence="9" type="ORF">C725_2653</name>
</gene>
<feature type="modified residue" description="4-aspartylphosphate" evidence="4">
    <location>
        <position position="589"/>
    </location>
</feature>
<dbReference type="RefSeq" id="WP_008603617.1">
    <property type="nucleotide sequence ID" value="NZ_AMRV01000011.1"/>
</dbReference>